<dbReference type="KEGG" id="nlo:107227904"/>
<evidence type="ECO:0000256" key="6">
    <source>
        <dbReference type="ARBA" id="ARBA00023315"/>
    </source>
</evidence>
<keyword evidence="6 7" id="KW-0012">Acyltransferase</keyword>
<evidence type="ECO:0000313" key="10">
    <source>
        <dbReference type="RefSeq" id="XP_015524671.2"/>
    </source>
</evidence>
<dbReference type="GO" id="GO:0005794">
    <property type="term" value="C:Golgi apparatus"/>
    <property type="evidence" value="ECO:0007669"/>
    <property type="project" value="TreeGrafter"/>
</dbReference>
<proteinExistence type="inferred from homology"/>
<dbReference type="GO" id="GO:0016020">
    <property type="term" value="C:membrane"/>
    <property type="evidence" value="ECO:0007669"/>
    <property type="project" value="UniProtKB-SubCell"/>
</dbReference>
<dbReference type="InterPro" id="IPR001594">
    <property type="entry name" value="Palmitoyltrfase_DHHC"/>
</dbReference>
<dbReference type="Proteomes" id="UP000829291">
    <property type="component" value="Chromosome 2"/>
</dbReference>
<dbReference type="GeneID" id="107227904"/>
<dbReference type="InterPro" id="IPR039859">
    <property type="entry name" value="PFA4/ZDH16/20/ERF2-like"/>
</dbReference>
<keyword evidence="4 7" id="KW-1133">Transmembrane helix</keyword>
<dbReference type="AlphaFoldDB" id="A0A6J0CBC2"/>
<dbReference type="InParanoid" id="A0A6J0CBC2"/>
<comment type="catalytic activity">
    <reaction evidence="7">
        <text>L-cysteinyl-[protein] + hexadecanoyl-CoA = S-hexadecanoyl-L-cysteinyl-[protein] + CoA</text>
        <dbReference type="Rhea" id="RHEA:36683"/>
        <dbReference type="Rhea" id="RHEA-COMP:10131"/>
        <dbReference type="Rhea" id="RHEA-COMP:11032"/>
        <dbReference type="ChEBI" id="CHEBI:29950"/>
        <dbReference type="ChEBI" id="CHEBI:57287"/>
        <dbReference type="ChEBI" id="CHEBI:57379"/>
        <dbReference type="ChEBI" id="CHEBI:74151"/>
        <dbReference type="EC" id="2.3.1.225"/>
    </reaction>
</comment>
<sequence length="369" mass="42542">MTVARNLFHGIATERRRADCLCCQGGSVPSVLPDKLTSICYPTWRRSSLQPCFLTENGRYEKARDSRNTVQIRHFAVKIIMQNKFILTVIRFCPVFSLIFSFFVVASTLTISEEISPIFVFLCAQVYANWFSIHRISRTTIVIASNSNLSAQGDSFAVQVQTDDSSTICRVPTIKPPINKNDKFWYCEKCIQYTSRPTRHCVHCKKCSHYRDHHCFLLGGCILRQNMGSFILICLYTSFASIYSLIIIGSYLYDHLDHFFGANSGAFQLILHFSFPFALARFLLYGQESCVVLVMLFDLLFAVSSICLIFGLWKFHACLTGRQRYYPHSIKKYNIIEIFGSYGLWNFLFPFNGFFRAKKLHETGIWKEM</sequence>
<gene>
    <name evidence="10" type="primary">LOC107227904</name>
</gene>
<keyword evidence="3 7" id="KW-0812">Transmembrane</keyword>
<dbReference type="GO" id="GO:0005783">
    <property type="term" value="C:endoplasmic reticulum"/>
    <property type="evidence" value="ECO:0007669"/>
    <property type="project" value="TreeGrafter"/>
</dbReference>
<dbReference type="PANTHER" id="PTHR22883">
    <property type="entry name" value="ZINC FINGER DHHC DOMAIN CONTAINING PROTEIN"/>
    <property type="match status" value="1"/>
</dbReference>
<feature type="transmembrane region" description="Helical" evidence="7">
    <location>
        <begin position="230"/>
        <end position="253"/>
    </location>
</feature>
<evidence type="ECO:0000256" key="7">
    <source>
        <dbReference type="RuleBase" id="RU079119"/>
    </source>
</evidence>
<feature type="transmembrane region" description="Helical" evidence="7">
    <location>
        <begin position="291"/>
        <end position="313"/>
    </location>
</feature>
<accession>A0A6J0CBC2</accession>
<evidence type="ECO:0000313" key="9">
    <source>
        <dbReference type="Proteomes" id="UP000829291"/>
    </source>
</evidence>
<feature type="transmembrane region" description="Helical" evidence="7">
    <location>
        <begin position="85"/>
        <end position="109"/>
    </location>
</feature>
<dbReference type="Pfam" id="PF01529">
    <property type="entry name" value="DHHC"/>
    <property type="match status" value="1"/>
</dbReference>
<dbReference type="GO" id="GO:0006612">
    <property type="term" value="P:protein targeting to membrane"/>
    <property type="evidence" value="ECO:0007669"/>
    <property type="project" value="TreeGrafter"/>
</dbReference>
<name>A0A6J0CBC2_NEOLC</name>
<dbReference type="EC" id="2.3.1.225" evidence="7"/>
<dbReference type="RefSeq" id="XP_015524671.2">
    <property type="nucleotide sequence ID" value="XM_015669185.2"/>
</dbReference>
<keyword evidence="2 7" id="KW-0808">Transferase</keyword>
<evidence type="ECO:0000256" key="4">
    <source>
        <dbReference type="ARBA" id="ARBA00022989"/>
    </source>
</evidence>
<keyword evidence="9" id="KW-1185">Reference proteome</keyword>
<feature type="domain" description="Palmitoyltransferase DHHC" evidence="8">
    <location>
        <begin position="182"/>
        <end position="310"/>
    </location>
</feature>
<feature type="transmembrane region" description="Helical" evidence="7">
    <location>
        <begin position="333"/>
        <end position="355"/>
    </location>
</feature>
<comment type="similarity">
    <text evidence="7">Belongs to the DHHC palmitoyltransferase family.</text>
</comment>
<feature type="transmembrane region" description="Helical" evidence="7">
    <location>
        <begin position="115"/>
        <end position="133"/>
    </location>
</feature>
<evidence type="ECO:0000259" key="8">
    <source>
        <dbReference type="Pfam" id="PF01529"/>
    </source>
</evidence>
<keyword evidence="5 7" id="KW-0472">Membrane</keyword>
<evidence type="ECO:0000256" key="2">
    <source>
        <dbReference type="ARBA" id="ARBA00022679"/>
    </source>
</evidence>
<dbReference type="GO" id="GO:0019706">
    <property type="term" value="F:protein-cysteine S-palmitoyltransferase activity"/>
    <property type="evidence" value="ECO:0007669"/>
    <property type="project" value="UniProtKB-EC"/>
</dbReference>
<comment type="domain">
    <text evidence="7">The DHHC domain is required for palmitoyltransferase activity.</text>
</comment>
<protein>
    <recommendedName>
        <fullName evidence="7">Palmitoyltransferase</fullName>
        <ecNumber evidence="7">2.3.1.225</ecNumber>
    </recommendedName>
</protein>
<reference evidence="10" key="1">
    <citation type="submission" date="2025-08" db="UniProtKB">
        <authorList>
            <consortium name="RefSeq"/>
        </authorList>
    </citation>
    <scope>IDENTIFICATION</scope>
    <source>
        <tissue evidence="10">Thorax and Abdomen</tissue>
    </source>
</reference>
<dbReference type="OrthoDB" id="302728at2759"/>
<dbReference type="PROSITE" id="PS50216">
    <property type="entry name" value="DHHC"/>
    <property type="match status" value="1"/>
</dbReference>
<comment type="subcellular location">
    <subcellularLocation>
        <location evidence="1">Membrane</location>
        <topology evidence="1">Multi-pass membrane protein</topology>
    </subcellularLocation>
</comment>
<evidence type="ECO:0000256" key="1">
    <source>
        <dbReference type="ARBA" id="ARBA00004141"/>
    </source>
</evidence>
<feature type="transmembrane region" description="Helical" evidence="7">
    <location>
        <begin position="265"/>
        <end position="284"/>
    </location>
</feature>
<organism evidence="10">
    <name type="scientific">Neodiprion lecontei</name>
    <name type="common">Redheaded pine sawfly</name>
    <dbReference type="NCBI Taxonomy" id="441921"/>
    <lineage>
        <taxon>Eukaryota</taxon>
        <taxon>Metazoa</taxon>
        <taxon>Ecdysozoa</taxon>
        <taxon>Arthropoda</taxon>
        <taxon>Hexapoda</taxon>
        <taxon>Insecta</taxon>
        <taxon>Pterygota</taxon>
        <taxon>Neoptera</taxon>
        <taxon>Endopterygota</taxon>
        <taxon>Hymenoptera</taxon>
        <taxon>Tenthredinoidea</taxon>
        <taxon>Diprionidae</taxon>
        <taxon>Diprioninae</taxon>
        <taxon>Neodiprion</taxon>
    </lineage>
</organism>
<evidence type="ECO:0000256" key="3">
    <source>
        <dbReference type="ARBA" id="ARBA00022692"/>
    </source>
</evidence>
<evidence type="ECO:0000256" key="5">
    <source>
        <dbReference type="ARBA" id="ARBA00023136"/>
    </source>
</evidence>